<feature type="coiled-coil region" evidence="1">
    <location>
        <begin position="57"/>
        <end position="84"/>
    </location>
</feature>
<proteinExistence type="predicted"/>
<name>A0A1H6QLS1_9GAMM</name>
<dbReference type="STRING" id="170623.SAMN04244579_00338"/>
<evidence type="ECO:0000313" key="2">
    <source>
        <dbReference type="EMBL" id="SEI41964.1"/>
    </source>
</evidence>
<dbReference type="EMBL" id="FNYO01000003">
    <property type="protein sequence ID" value="SEI41964.1"/>
    <property type="molecule type" value="Genomic_DNA"/>
</dbReference>
<organism evidence="2 3">
    <name type="scientific">Azotobacter beijerinckii</name>
    <dbReference type="NCBI Taxonomy" id="170623"/>
    <lineage>
        <taxon>Bacteria</taxon>
        <taxon>Pseudomonadati</taxon>
        <taxon>Pseudomonadota</taxon>
        <taxon>Gammaproteobacteria</taxon>
        <taxon>Pseudomonadales</taxon>
        <taxon>Pseudomonadaceae</taxon>
        <taxon>Azotobacter</taxon>
    </lineage>
</organism>
<dbReference type="AlphaFoldDB" id="A0A1H6QLS1"/>
<sequence length="116" mass="12712">MELTPDQITTLIGVTLGTSFTCAACYLIGRAAGIRLGIQHGHSDGYHRAHGQFSADLHETTQRLNKAERLLAATQTELRRVQDLHRIERRNAAQALGQLTTSALQMEPPGRPANDL</sequence>
<dbReference type="RefSeq" id="WP_090896541.1">
    <property type="nucleotide sequence ID" value="NZ_FNYO01000003.1"/>
</dbReference>
<dbReference type="Proteomes" id="UP000199005">
    <property type="component" value="Unassembled WGS sequence"/>
</dbReference>
<evidence type="ECO:0000313" key="3">
    <source>
        <dbReference type="Proteomes" id="UP000199005"/>
    </source>
</evidence>
<reference evidence="2 3" key="1">
    <citation type="submission" date="2016-10" db="EMBL/GenBank/DDBJ databases">
        <authorList>
            <person name="de Groot N.N."/>
        </authorList>
    </citation>
    <scope>NUCLEOTIDE SEQUENCE [LARGE SCALE GENOMIC DNA]</scope>
    <source>
        <strain evidence="2 3">DSM 1041</strain>
    </source>
</reference>
<evidence type="ECO:0000256" key="1">
    <source>
        <dbReference type="SAM" id="Coils"/>
    </source>
</evidence>
<accession>A0A1H6QLS1</accession>
<protein>
    <submittedName>
        <fullName evidence="2">Uncharacterized protein</fullName>
    </submittedName>
</protein>
<keyword evidence="1" id="KW-0175">Coiled coil</keyword>
<gene>
    <name evidence="2" type="ORF">SAMN04244579_00338</name>
</gene>